<sequence>MNDCLPCIGGSCLFTFQSKVLMPTTHPSRPWFIAVRVFLGYRDGTFAIQTIYSTDAQLSPYSIAIGDFDNDNLSGYCRGQLSYK</sequence>
<dbReference type="InterPro" id="IPR028994">
    <property type="entry name" value="Integrin_alpha_N"/>
</dbReference>
<evidence type="ECO:0000313" key="2">
    <source>
        <dbReference type="Proteomes" id="UP000663866"/>
    </source>
</evidence>
<comment type="caution">
    <text evidence="1">The sequence shown here is derived from an EMBL/GenBank/DDBJ whole genome shotgun (WGS) entry which is preliminary data.</text>
</comment>
<gene>
    <name evidence="1" type="ORF">OVN521_LOCUS12990</name>
</gene>
<evidence type="ECO:0000313" key="1">
    <source>
        <dbReference type="EMBL" id="CAF3964294.1"/>
    </source>
</evidence>
<dbReference type="SUPFAM" id="SSF69318">
    <property type="entry name" value="Integrin alpha N-terminal domain"/>
    <property type="match status" value="1"/>
</dbReference>
<name>A0A819LG33_9BILA</name>
<proteinExistence type="predicted"/>
<accession>A0A819LG33</accession>
<organism evidence="1 2">
    <name type="scientific">Rotaria magnacalcarata</name>
    <dbReference type="NCBI Taxonomy" id="392030"/>
    <lineage>
        <taxon>Eukaryota</taxon>
        <taxon>Metazoa</taxon>
        <taxon>Spiralia</taxon>
        <taxon>Gnathifera</taxon>
        <taxon>Rotifera</taxon>
        <taxon>Eurotatoria</taxon>
        <taxon>Bdelloidea</taxon>
        <taxon>Philodinida</taxon>
        <taxon>Philodinidae</taxon>
        <taxon>Rotaria</taxon>
    </lineage>
</organism>
<reference evidence="1" key="1">
    <citation type="submission" date="2021-02" db="EMBL/GenBank/DDBJ databases">
        <authorList>
            <person name="Nowell W R."/>
        </authorList>
    </citation>
    <scope>NUCLEOTIDE SEQUENCE</scope>
</reference>
<keyword evidence="2" id="KW-1185">Reference proteome</keyword>
<dbReference type="EMBL" id="CAJOBG010001861">
    <property type="protein sequence ID" value="CAF3964294.1"/>
    <property type="molecule type" value="Genomic_DNA"/>
</dbReference>
<dbReference type="Proteomes" id="UP000663866">
    <property type="component" value="Unassembled WGS sequence"/>
</dbReference>
<dbReference type="AlphaFoldDB" id="A0A819LG33"/>
<protein>
    <submittedName>
        <fullName evidence="1">Uncharacterized protein</fullName>
    </submittedName>
</protein>